<sequence>MKIHMVALSSVLAKTSIETPDSVYGIVKSTYLVRLAMIVMSPTAASNFLKYTWDIN</sequence>
<evidence type="ECO:0000313" key="1">
    <source>
        <dbReference type="EMBL" id="JAD53046.1"/>
    </source>
</evidence>
<name>A0A0A9APJ6_ARUDO</name>
<reference evidence="1" key="1">
    <citation type="submission" date="2014-09" db="EMBL/GenBank/DDBJ databases">
        <authorList>
            <person name="Magalhaes I.L.F."/>
            <person name="Oliveira U."/>
            <person name="Santos F.R."/>
            <person name="Vidigal T.H.D.A."/>
            <person name="Brescovit A.D."/>
            <person name="Santos A.J."/>
        </authorList>
    </citation>
    <scope>NUCLEOTIDE SEQUENCE</scope>
    <source>
        <tissue evidence="1">Shoot tissue taken approximately 20 cm above the soil surface</tissue>
    </source>
</reference>
<accession>A0A0A9APJ6</accession>
<reference evidence="1" key="2">
    <citation type="journal article" date="2015" name="Data Brief">
        <title>Shoot transcriptome of the giant reed, Arundo donax.</title>
        <authorList>
            <person name="Barrero R.A."/>
            <person name="Guerrero F.D."/>
            <person name="Moolhuijzen P."/>
            <person name="Goolsby J.A."/>
            <person name="Tidwell J."/>
            <person name="Bellgard S.E."/>
            <person name="Bellgard M.I."/>
        </authorList>
    </citation>
    <scope>NUCLEOTIDE SEQUENCE</scope>
    <source>
        <tissue evidence="1">Shoot tissue taken approximately 20 cm above the soil surface</tissue>
    </source>
</reference>
<proteinExistence type="predicted"/>
<organism evidence="1">
    <name type="scientific">Arundo donax</name>
    <name type="common">Giant reed</name>
    <name type="synonym">Donax arundinaceus</name>
    <dbReference type="NCBI Taxonomy" id="35708"/>
    <lineage>
        <taxon>Eukaryota</taxon>
        <taxon>Viridiplantae</taxon>
        <taxon>Streptophyta</taxon>
        <taxon>Embryophyta</taxon>
        <taxon>Tracheophyta</taxon>
        <taxon>Spermatophyta</taxon>
        <taxon>Magnoliopsida</taxon>
        <taxon>Liliopsida</taxon>
        <taxon>Poales</taxon>
        <taxon>Poaceae</taxon>
        <taxon>PACMAD clade</taxon>
        <taxon>Arundinoideae</taxon>
        <taxon>Arundineae</taxon>
        <taxon>Arundo</taxon>
    </lineage>
</organism>
<dbReference type="EMBL" id="GBRH01244849">
    <property type="protein sequence ID" value="JAD53046.1"/>
    <property type="molecule type" value="Transcribed_RNA"/>
</dbReference>
<dbReference type="AlphaFoldDB" id="A0A0A9APJ6"/>
<protein>
    <submittedName>
        <fullName evidence="1">Uncharacterized protein</fullName>
    </submittedName>
</protein>